<accession>A0A7J0BUD6</accession>
<keyword evidence="3" id="KW-0732">Signal</keyword>
<feature type="chain" id="PRO_5029637493" evidence="3">
    <location>
        <begin position="30"/>
        <end position="301"/>
    </location>
</feature>
<evidence type="ECO:0000313" key="4">
    <source>
        <dbReference type="EMBL" id="GFM36792.1"/>
    </source>
</evidence>
<dbReference type="CDD" id="cd03412">
    <property type="entry name" value="CbiK_N"/>
    <property type="match status" value="1"/>
</dbReference>
<protein>
    <submittedName>
        <fullName evidence="4">Sirohydrochlorin cobaltochelatase CbiKP</fullName>
    </submittedName>
</protein>
<proteinExistence type="predicted"/>
<dbReference type="RefSeq" id="WP_174409447.1">
    <property type="nucleotide sequence ID" value="NZ_BLVP01000007.1"/>
</dbReference>
<dbReference type="InterPro" id="IPR010388">
    <property type="entry name" value="Anaerobic_Co-chelatase"/>
</dbReference>
<feature type="active site" description="Proton acceptor" evidence="1">
    <location>
        <position position="184"/>
    </location>
</feature>
<evidence type="ECO:0000256" key="1">
    <source>
        <dbReference type="PIRSR" id="PIRSR033579-1"/>
    </source>
</evidence>
<comment type="caution">
    <text evidence="4">The sequence shown here is derived from an EMBL/GenBank/DDBJ whole genome shotgun (WGS) entry which is preliminary data.</text>
</comment>
<sequence>MRCSIATRRFAALATALLLAVLLTLPAAAGHGNAPQTRKGILLVAFGTTVPEARVALDNIEEETRKAFPDTEIRWAYSAKQVRRTVQEEEGKEKLSPASALARMGDEGFTHVAVQSLHTIPGEEFHALQKTVAAFRNMPKGTRKVVLGMPLLCTHEDMERAAAALVSTFPEQRKPGEAIVLMGHGTHHPANIYYPGMQHYLSKVDLNTFVGTVEGAPELDDVIATLKARKLKTVWLMPLMAVAGDHARNDMAGPEEDSWKSVLEKQGFTVHTVLRGTGEYDAVAALWVDHLKDAFGALDEE</sequence>
<dbReference type="GO" id="GO:0019251">
    <property type="term" value="P:anaerobic cobalamin biosynthetic process"/>
    <property type="evidence" value="ECO:0007669"/>
    <property type="project" value="InterPro"/>
</dbReference>
<gene>
    <name evidence="4" type="primary">cbiKp</name>
    <name evidence="4" type="ORF">DSM19430T_14760</name>
</gene>
<dbReference type="AlphaFoldDB" id="A0A7J0BUD6"/>
<evidence type="ECO:0000256" key="3">
    <source>
        <dbReference type="SAM" id="SignalP"/>
    </source>
</evidence>
<reference evidence="4 5" key="1">
    <citation type="submission" date="2020-05" db="EMBL/GenBank/DDBJ databases">
        <title>Draft genome sequence of Desulfovibrio psychrotolerans JS1T.</title>
        <authorList>
            <person name="Ueno A."/>
            <person name="Tamazawa S."/>
            <person name="Tamamura S."/>
            <person name="Murakami T."/>
            <person name="Kiyama T."/>
            <person name="Inomata H."/>
            <person name="Amano Y."/>
            <person name="Miyakawa K."/>
            <person name="Tamaki H."/>
            <person name="Naganuma T."/>
            <person name="Kaneko K."/>
        </authorList>
    </citation>
    <scope>NUCLEOTIDE SEQUENCE [LARGE SCALE GENOMIC DNA]</scope>
    <source>
        <strain evidence="4 5">JS1</strain>
    </source>
</reference>
<dbReference type="PIRSF" id="PIRSF033579">
    <property type="entry name" value="Anaer_Co_chel"/>
    <property type="match status" value="1"/>
</dbReference>
<dbReference type="GO" id="GO:0046872">
    <property type="term" value="F:metal ion binding"/>
    <property type="evidence" value="ECO:0007669"/>
    <property type="project" value="UniProtKB-KW"/>
</dbReference>
<feature type="binding site" evidence="2">
    <location>
        <position position="214"/>
    </location>
    <ligand>
        <name>Co(2+)</name>
        <dbReference type="ChEBI" id="CHEBI:48828"/>
    </ligand>
</feature>
<keyword evidence="5" id="KW-1185">Reference proteome</keyword>
<dbReference type="EMBL" id="BLVP01000007">
    <property type="protein sequence ID" value="GFM36792.1"/>
    <property type="molecule type" value="Genomic_DNA"/>
</dbReference>
<evidence type="ECO:0000313" key="5">
    <source>
        <dbReference type="Proteomes" id="UP000503820"/>
    </source>
</evidence>
<keyword evidence="2" id="KW-0479">Metal-binding</keyword>
<feature type="binding site" evidence="2">
    <location>
        <position position="246"/>
    </location>
    <ligand>
        <name>Co(2+)</name>
        <dbReference type="ChEBI" id="CHEBI:48828"/>
    </ligand>
</feature>
<dbReference type="GO" id="GO:0016852">
    <property type="term" value="F:sirohydrochlorin cobaltochelatase activity"/>
    <property type="evidence" value="ECO:0007669"/>
    <property type="project" value="InterPro"/>
</dbReference>
<feature type="signal peptide" evidence="3">
    <location>
        <begin position="1"/>
        <end position="29"/>
    </location>
</feature>
<dbReference type="SUPFAM" id="SSF53800">
    <property type="entry name" value="Chelatase"/>
    <property type="match status" value="1"/>
</dbReference>
<keyword evidence="2" id="KW-0170">Cobalt</keyword>
<dbReference type="Proteomes" id="UP000503820">
    <property type="component" value="Unassembled WGS sequence"/>
</dbReference>
<dbReference type="CDD" id="cd03413">
    <property type="entry name" value="CbiK_C"/>
    <property type="match status" value="1"/>
</dbReference>
<dbReference type="Gene3D" id="3.40.50.1400">
    <property type="match status" value="2"/>
</dbReference>
<name>A0A7J0BUD6_9BACT</name>
<evidence type="ECO:0000256" key="2">
    <source>
        <dbReference type="PIRSR" id="PIRSR033579-3"/>
    </source>
</evidence>
<dbReference type="Pfam" id="PF06180">
    <property type="entry name" value="CbiK"/>
    <property type="match status" value="1"/>
</dbReference>
<feature type="binding site" evidence="2">
    <location>
        <position position="184"/>
    </location>
    <ligand>
        <name>Co(2+)</name>
        <dbReference type="ChEBI" id="CHEBI:48828"/>
    </ligand>
</feature>
<organism evidence="4 5">
    <name type="scientific">Desulfovibrio psychrotolerans</name>
    <dbReference type="NCBI Taxonomy" id="415242"/>
    <lineage>
        <taxon>Bacteria</taxon>
        <taxon>Pseudomonadati</taxon>
        <taxon>Thermodesulfobacteriota</taxon>
        <taxon>Desulfovibrionia</taxon>
        <taxon>Desulfovibrionales</taxon>
        <taxon>Desulfovibrionaceae</taxon>
        <taxon>Desulfovibrio</taxon>
    </lineage>
</organism>